<dbReference type="EMBL" id="RDQH01000335">
    <property type="protein sequence ID" value="RXH89137.1"/>
    <property type="molecule type" value="Genomic_DNA"/>
</dbReference>
<comment type="caution">
    <text evidence="1">The sequence shown here is derived from an EMBL/GenBank/DDBJ whole genome shotgun (WGS) entry which is preliminary data.</text>
</comment>
<gene>
    <name evidence="1" type="ORF">DVH24_006115</name>
</gene>
<organism evidence="1 2">
    <name type="scientific">Malus domestica</name>
    <name type="common">Apple</name>
    <name type="synonym">Pyrus malus</name>
    <dbReference type="NCBI Taxonomy" id="3750"/>
    <lineage>
        <taxon>Eukaryota</taxon>
        <taxon>Viridiplantae</taxon>
        <taxon>Streptophyta</taxon>
        <taxon>Embryophyta</taxon>
        <taxon>Tracheophyta</taxon>
        <taxon>Spermatophyta</taxon>
        <taxon>Magnoliopsida</taxon>
        <taxon>eudicotyledons</taxon>
        <taxon>Gunneridae</taxon>
        <taxon>Pentapetalae</taxon>
        <taxon>rosids</taxon>
        <taxon>fabids</taxon>
        <taxon>Rosales</taxon>
        <taxon>Rosaceae</taxon>
        <taxon>Amygdaloideae</taxon>
        <taxon>Maleae</taxon>
        <taxon>Malus</taxon>
    </lineage>
</organism>
<dbReference type="Proteomes" id="UP000290289">
    <property type="component" value="Chromosome 9"/>
</dbReference>
<accession>A0A498J3F2</accession>
<proteinExistence type="predicted"/>
<sequence>MRKGEVKDDPLKIESKFEDLIKGCSDGEDLSEEQEDQESKRMVKAFVISSSSSTLPKNTLMLT</sequence>
<dbReference type="AlphaFoldDB" id="A0A498J3F2"/>
<evidence type="ECO:0000313" key="1">
    <source>
        <dbReference type="EMBL" id="RXH89137.1"/>
    </source>
</evidence>
<protein>
    <submittedName>
        <fullName evidence="1">Uncharacterized protein</fullName>
    </submittedName>
</protein>
<reference evidence="1 2" key="1">
    <citation type="submission" date="2018-10" db="EMBL/GenBank/DDBJ databases">
        <title>A high-quality apple genome assembly.</title>
        <authorList>
            <person name="Hu J."/>
        </authorList>
    </citation>
    <scope>NUCLEOTIDE SEQUENCE [LARGE SCALE GENOMIC DNA]</scope>
    <source>
        <strain evidence="2">cv. HFTH1</strain>
        <tissue evidence="1">Young leaf</tissue>
    </source>
</reference>
<keyword evidence="2" id="KW-1185">Reference proteome</keyword>
<name>A0A498J3F2_MALDO</name>
<evidence type="ECO:0000313" key="2">
    <source>
        <dbReference type="Proteomes" id="UP000290289"/>
    </source>
</evidence>